<accession>A0A1V4A240</accession>
<evidence type="ECO:0000313" key="9">
    <source>
        <dbReference type="Proteomes" id="UP000190539"/>
    </source>
</evidence>
<dbReference type="FunFam" id="3.30.559.30:FF:000001">
    <property type="entry name" value="Non-ribosomal peptide synthetase"/>
    <property type="match status" value="3"/>
</dbReference>
<dbReference type="Pfam" id="PF00668">
    <property type="entry name" value="Condensation"/>
    <property type="match status" value="3"/>
</dbReference>
<dbReference type="FunFam" id="1.10.1200.10:FF:000016">
    <property type="entry name" value="Non-ribosomal peptide synthase"/>
    <property type="match status" value="2"/>
</dbReference>
<dbReference type="Gene3D" id="3.30.559.30">
    <property type="entry name" value="Nonribosomal peptide synthetase, condensation domain"/>
    <property type="match status" value="3"/>
</dbReference>
<dbReference type="CDD" id="cd12117">
    <property type="entry name" value="A_NRPS_Srf_like"/>
    <property type="match status" value="2"/>
</dbReference>
<evidence type="ECO:0000256" key="5">
    <source>
        <dbReference type="ARBA" id="ARBA00022737"/>
    </source>
</evidence>
<evidence type="ECO:0000256" key="3">
    <source>
        <dbReference type="ARBA" id="ARBA00022450"/>
    </source>
</evidence>
<dbReference type="InterPro" id="IPR001242">
    <property type="entry name" value="Condensation_dom"/>
</dbReference>
<reference evidence="8 9" key="1">
    <citation type="submission" date="2017-02" db="EMBL/GenBank/DDBJ databases">
        <title>Draft Genome Sequence of Streptomyces tsukubaensis F601, a Producer of the immunosuppressant tacrolimus FK506.</title>
        <authorList>
            <person name="Zong G."/>
            <person name="Zhong C."/>
            <person name="Fu J."/>
            <person name="Qin R."/>
            <person name="Cao G."/>
        </authorList>
    </citation>
    <scope>NUCLEOTIDE SEQUENCE [LARGE SCALE GENOMIC DNA]</scope>
    <source>
        <strain evidence="8 9">F601</strain>
    </source>
</reference>
<organism evidence="8 9">
    <name type="scientific">Streptomyces tsukubensis</name>
    <dbReference type="NCBI Taxonomy" id="83656"/>
    <lineage>
        <taxon>Bacteria</taxon>
        <taxon>Bacillati</taxon>
        <taxon>Actinomycetota</taxon>
        <taxon>Actinomycetes</taxon>
        <taxon>Kitasatosporales</taxon>
        <taxon>Streptomycetaceae</taxon>
        <taxon>Streptomyces</taxon>
    </lineage>
</organism>
<dbReference type="NCBIfam" id="TIGR01733">
    <property type="entry name" value="AA-adenyl-dom"/>
    <property type="match status" value="2"/>
</dbReference>
<dbReference type="InterPro" id="IPR029063">
    <property type="entry name" value="SAM-dependent_MTases_sf"/>
</dbReference>
<gene>
    <name evidence="8" type="ORF">B1H18_28895</name>
</gene>
<dbReference type="GO" id="GO:0009403">
    <property type="term" value="P:toxin biosynthetic process"/>
    <property type="evidence" value="ECO:0007669"/>
    <property type="project" value="UniProtKB-ARBA"/>
</dbReference>
<dbReference type="InterPro" id="IPR000873">
    <property type="entry name" value="AMP-dep_synth/lig_dom"/>
</dbReference>
<dbReference type="CDD" id="cd02440">
    <property type="entry name" value="AdoMet_MTases"/>
    <property type="match status" value="1"/>
</dbReference>
<dbReference type="PROSITE" id="PS00455">
    <property type="entry name" value="AMP_BINDING"/>
    <property type="match status" value="2"/>
</dbReference>
<dbReference type="GO" id="GO:0043041">
    <property type="term" value="P:amino acid activation for nonribosomal peptide biosynthetic process"/>
    <property type="evidence" value="ECO:0007669"/>
    <property type="project" value="TreeGrafter"/>
</dbReference>
<protein>
    <submittedName>
        <fullName evidence="8">Non-ribosomal peptide synthetase</fullName>
    </submittedName>
</protein>
<dbReference type="InterPro" id="IPR045851">
    <property type="entry name" value="AMP-bd_C_sf"/>
</dbReference>
<feature type="compositionally biased region" description="Low complexity" evidence="6">
    <location>
        <begin position="1076"/>
        <end position="1091"/>
    </location>
</feature>
<evidence type="ECO:0000259" key="7">
    <source>
        <dbReference type="PROSITE" id="PS50075"/>
    </source>
</evidence>
<dbReference type="Pfam" id="PF00501">
    <property type="entry name" value="AMP-binding"/>
    <property type="match status" value="2"/>
</dbReference>
<keyword evidence="5" id="KW-0677">Repeat</keyword>
<dbReference type="InterPro" id="IPR013217">
    <property type="entry name" value="Methyltransf_12"/>
</dbReference>
<proteinExistence type="inferred from homology"/>
<keyword evidence="3" id="KW-0596">Phosphopantetheine</keyword>
<dbReference type="InterPro" id="IPR009081">
    <property type="entry name" value="PP-bd_ACP"/>
</dbReference>
<dbReference type="Pfam" id="PF00550">
    <property type="entry name" value="PP-binding"/>
    <property type="match status" value="2"/>
</dbReference>
<dbReference type="GO" id="GO:0031177">
    <property type="term" value="F:phosphopantetheine binding"/>
    <property type="evidence" value="ECO:0007669"/>
    <property type="project" value="InterPro"/>
</dbReference>
<keyword evidence="9" id="KW-1185">Reference proteome</keyword>
<dbReference type="SUPFAM" id="SSF52777">
    <property type="entry name" value="CoA-dependent acyltransferases"/>
    <property type="match status" value="5"/>
</dbReference>
<dbReference type="InterPro" id="IPR020845">
    <property type="entry name" value="AMP-binding_CS"/>
</dbReference>
<dbReference type="FunFam" id="3.30.300.30:FF:000010">
    <property type="entry name" value="Enterobactin synthetase component F"/>
    <property type="match status" value="1"/>
</dbReference>
<dbReference type="PANTHER" id="PTHR45527">
    <property type="entry name" value="NONRIBOSOMAL PEPTIDE SYNTHETASE"/>
    <property type="match status" value="1"/>
</dbReference>
<dbReference type="PROSITE" id="PS00012">
    <property type="entry name" value="PHOSPHOPANTETHEINE"/>
    <property type="match status" value="2"/>
</dbReference>
<evidence type="ECO:0000256" key="4">
    <source>
        <dbReference type="ARBA" id="ARBA00022553"/>
    </source>
</evidence>
<name>A0A1V4A240_9ACTN</name>
<dbReference type="RefSeq" id="WP_143621520.1">
    <property type="nucleotide sequence ID" value="NZ_MVFC01000035.1"/>
</dbReference>
<dbReference type="Gene3D" id="1.10.1200.10">
    <property type="entry name" value="ACP-like"/>
    <property type="match status" value="2"/>
</dbReference>
<dbReference type="Gene3D" id="3.40.50.150">
    <property type="entry name" value="Vaccinia Virus protein VP39"/>
    <property type="match status" value="1"/>
</dbReference>
<dbReference type="Gene3D" id="2.30.38.10">
    <property type="entry name" value="Luciferase, Domain 3"/>
    <property type="match status" value="2"/>
</dbReference>
<dbReference type="GO" id="GO:0072330">
    <property type="term" value="P:monocarboxylic acid biosynthetic process"/>
    <property type="evidence" value="ECO:0007669"/>
    <property type="project" value="UniProtKB-ARBA"/>
</dbReference>
<feature type="domain" description="Carrier" evidence="7">
    <location>
        <begin position="2198"/>
        <end position="2273"/>
    </location>
</feature>
<dbReference type="CDD" id="cd19540">
    <property type="entry name" value="LCL_NRPS-like"/>
    <property type="match status" value="2"/>
</dbReference>
<dbReference type="InterPro" id="IPR023213">
    <property type="entry name" value="CAT-like_dom_sf"/>
</dbReference>
<dbReference type="GO" id="GO:0003824">
    <property type="term" value="F:catalytic activity"/>
    <property type="evidence" value="ECO:0007669"/>
    <property type="project" value="InterPro"/>
</dbReference>
<evidence type="ECO:0000256" key="1">
    <source>
        <dbReference type="ARBA" id="ARBA00001957"/>
    </source>
</evidence>
<dbReference type="SMART" id="SM00823">
    <property type="entry name" value="PKS_PP"/>
    <property type="match status" value="2"/>
</dbReference>
<dbReference type="InterPro" id="IPR020806">
    <property type="entry name" value="PKS_PP-bd"/>
</dbReference>
<feature type="region of interest" description="Disordered" evidence="6">
    <location>
        <begin position="1076"/>
        <end position="1101"/>
    </location>
</feature>
<dbReference type="SUPFAM" id="SSF47336">
    <property type="entry name" value="ACP-like"/>
    <property type="match status" value="2"/>
</dbReference>
<dbReference type="EMBL" id="MVFC01000035">
    <property type="protein sequence ID" value="OON72766.1"/>
    <property type="molecule type" value="Genomic_DNA"/>
</dbReference>
<dbReference type="Proteomes" id="UP000190539">
    <property type="component" value="Unassembled WGS sequence"/>
</dbReference>
<dbReference type="STRING" id="83656.B1H18_28895"/>
<dbReference type="Pfam" id="PF13193">
    <property type="entry name" value="AMP-binding_C"/>
    <property type="match status" value="2"/>
</dbReference>
<dbReference type="SUPFAM" id="SSF56801">
    <property type="entry name" value="Acetyl-CoA synthetase-like"/>
    <property type="match status" value="2"/>
</dbReference>
<dbReference type="InterPro" id="IPR025110">
    <property type="entry name" value="AMP-bd_C"/>
</dbReference>
<dbReference type="PANTHER" id="PTHR45527:SF1">
    <property type="entry name" value="FATTY ACID SYNTHASE"/>
    <property type="match status" value="1"/>
</dbReference>
<dbReference type="Gene3D" id="3.30.559.10">
    <property type="entry name" value="Chloramphenicol acetyltransferase-like domain"/>
    <property type="match status" value="3"/>
</dbReference>
<dbReference type="Gene3D" id="3.30.300.30">
    <property type="match status" value="3"/>
</dbReference>
<dbReference type="GO" id="GO:0005829">
    <property type="term" value="C:cytosol"/>
    <property type="evidence" value="ECO:0007669"/>
    <property type="project" value="TreeGrafter"/>
</dbReference>
<dbReference type="GO" id="GO:0008610">
    <property type="term" value="P:lipid biosynthetic process"/>
    <property type="evidence" value="ECO:0007669"/>
    <property type="project" value="UniProtKB-ARBA"/>
</dbReference>
<evidence type="ECO:0000256" key="6">
    <source>
        <dbReference type="SAM" id="MobiDB-lite"/>
    </source>
</evidence>
<feature type="domain" description="Carrier" evidence="7">
    <location>
        <begin position="1158"/>
        <end position="1233"/>
    </location>
</feature>
<comment type="similarity">
    <text evidence="2">Belongs to the ATP-dependent AMP-binding enzyme family.</text>
</comment>
<dbReference type="InterPro" id="IPR006162">
    <property type="entry name" value="Ppantetheine_attach_site"/>
</dbReference>
<comment type="cofactor">
    <cofactor evidence="1">
        <name>pantetheine 4'-phosphate</name>
        <dbReference type="ChEBI" id="CHEBI:47942"/>
    </cofactor>
</comment>
<keyword evidence="4" id="KW-0597">Phosphoprotein</keyword>
<dbReference type="GO" id="GO:0017000">
    <property type="term" value="P:antibiotic biosynthetic process"/>
    <property type="evidence" value="ECO:0007669"/>
    <property type="project" value="UniProtKB-ARBA"/>
</dbReference>
<dbReference type="InterPro" id="IPR036736">
    <property type="entry name" value="ACP-like_sf"/>
</dbReference>
<dbReference type="Pfam" id="PF08242">
    <property type="entry name" value="Methyltransf_12"/>
    <property type="match status" value="1"/>
</dbReference>
<dbReference type="FunFam" id="2.30.38.10:FF:000001">
    <property type="entry name" value="Non-ribosomal peptide synthetase PvdI"/>
    <property type="match status" value="2"/>
</dbReference>
<sequence>GSEDDPDSVFSRQVAYWTEQLRDLPDQLILPTDRPRPSVATYRGDHLGVRIDADLHRQITDLAQRSGTTVFMVLHAGMAALLTRLGAGTDIPLGSGIAGRADEALDDLVGFFVNTLVLRTDTSGDPSFADLVGRVRETSLSAYAHQDVPFESLVEAINPQRSAAHHPLFQVMLALQNAPAAEFELPGLVVRSQFISTGTSRFDLFFSLSESYAEDRACRGIEGMVEFSTDLFDRATVDALVGRWVRLLRTAVADPELRIGRIELLTDEERAEQLARGTGAALDVASSATLPGLFARQVARDPDAVALVDGQTDRSYGDVDARANRLARWLIDQGVGPERLVGLALPRSEELVVAILAVVKAGGAYLPIDPEYPARRREFITADASPVLVVDAEVMAGDFDGYSATAPPVEVVSTNTAYVMYTSGSTGVPKGVVASHADVVALTRDRRFTQGHERVLLHSSPLFDASTYELWVPLLSGGTLVVAPASDADLDALVECVVDQRITGLWLTAGVFALVARRHAASLGGVRQLWAGGDVVPPEAVEKVLAACPDTVVVNGYGPTETTTFACCCPVDRDQDPHPAVSGVPIGGPLDGMRVYVLDAGLRLVPPGVVGELYIAGQGVARGYLGRFGLTAERFVADPWGPAGSRMYRTGDSVRWRRGGRLEFVGRGDGQVKIRGFRVEPGEVEAVLTQHPRVAQAVVVAREDRPGDRRLVGYVVPAAEGSSAVESGEQVEEWRRLYDSLYSGSGSAAFGEDFRGWNSSYTGQPIPPAEMREWRDTFVERVLSLQPRRVLEIGVGTGLLLSRLAPRCAAYWGTDFSPVVVERLAEQVEHAGLLDRVELRVQPALDTDGLPAGYFDTVVLNSVVQYFPDGDHLDRVLERLWDLVAPGGRIVVGDVRHAGSLRPLWTAVRRAQSPDAPAPAVRAAVERAVLTERELVIAPEWFTRWARRREESGVDIRLKPGRAHNELTRYRYEVVLHKAPANAVALEGVARVVWGRGISDLDDLRDLDEPVRVTGIPNARMATETSAHDGEQATVDPDALARWGALRGCTVVSTWSSRGVDTFDAVLIPSGRPPGATLTGGYLPPGTPGRRLTNDPAGARDSSELVGSLRRFVRERLPEFMVPAAVVPLGRLPLTANGKLDRAALPAPAYLRSARYRAPRTPQEDVLCGLFAEVLGLPEVGVDDGFFDLGGHSLLATRLTSRVRTVLGVELPIRQVFATPTVAGLAQYADSAAGGAVRPALVARARPDILPLSFAQRRLWFLHQLEGPSATYNMPLGLRMSGDVDLAALRAALRDVVVRHEALRTVYPDVDGHPRQRVIDPAAVEVGWQVQQVTDDTLGDALTAAAGYGFTLATELPVRAWVFVTGPTESVLLVLLHHIAADGWSLGPLARDLMTAYDARRRGGPPLWSALAVQYADYTLWQRELLGSESDPESVFARQITYWTEQLAGLPEHIGLPTDRPRPSAASYRGGRLYVEIDAALHQRVTDLAHRSGATVFMVLHAGMAAVLTRLGAGTDIPLGSPIAGRTDDALGELVGFFVNTLVLRADTSGDPSFTELVGRVRETSLAAYAHQDVPFEYLVELLNPRRSAAHHPLFQVMLALHNVPSAEFDLPDVRVSGEPVTMDVSRVDLAVSMAERHDRTGRPDGITGTVEYSADMFDRDTVDVLMARWERLLRSVADAPDRRISQIDLLTDAERTRLLAAGTGTTVEVPAATLPDLFAARVARHPDAVAVVAGGDTLSYRDLDVRANRLAHWLIEQGVAREKLVALALGRSVELAVAVVAVSKAGGAYLPIDPAYPAQRLEFMLADASPVLVVDAEVLARDFRGYRDTAPAIDVEPLTAVCVMYTSGSTGVPKGVVLDHADVVAMAADRCWAWGHERVLWHSPPVYDALTYELWVPLLRGGTVVVAPAGDFDLDALVDVITGRHVTALWLTAGVFSAVAEDRATALARVRQVWTGGDVVSPAAVERVLAANPDVSVVNGYGPTEATTFATHHPVESVTAGRTVPIGGPMDNTRIYVLDAGLSLVPPGVVGELYVAGAGLARGYLGRAGLTSERFVADPYGPGGSRMYRTGDMARWSRAGRLEFVGRADAQVKMRGFRVEPGEIEAVLLRHPDVAQVAVLAREDRPGGKRLVSYVVPAGEQGPSQARLREFVGQWLPEYMVPAVVVVVDRLPLTVNGKLDRAALPTPDYGAPTGGRAPHAPQEEVLCGLFAEVLGLPVVGVDDNFFDLGGHSLLATRLTSRVRTVLGVELPIRAVFETPTAAGLARHVVDAAESRPALTAGARPEVLPLSFAQQRLWFLHKLEGPSATYNIPLALRLTGQVDRDALLGALRDVVDRHEALRTVFPEVDGQPYQRVIDPAAVDVPWEVRDVSPDGLEAEVSAAAGYAFDLTTELPVRAWMFQAGPAECVLLVLLHHIAGDGWSIGPLARDVMTAYTARRQRTVPNWRQLPVQYADYTLWQRDLLGGRDDPDSVLTRQVDYWTHRLAGLPEQVSLPADRPRPAVASYQGDHLHFELDPELHRRITALAHRLGATVFMVVQAGMAALLTRLGAGTDVPLGSGVAGRTDEALDDLVGFFVNTLVLRADTSGDPSFTDLVQQLRETSLAAYAHQDVPFEYLVELLNPRRSAAHHPLFQVALVLQSTQSAEFDLPELKVRWEFVSTGTSRFDLFFSLAERSDPSGGPNGVAGMLEYSVDLFDRDTVVDLVDRWTRLLRAVVTDPALRIGQVDLLTEDERTRLLAWGTAEEVSR</sequence>
<dbReference type="PROSITE" id="PS50075">
    <property type="entry name" value="CARRIER"/>
    <property type="match status" value="2"/>
</dbReference>
<comment type="caution">
    <text evidence="8">The sequence shown here is derived from an EMBL/GenBank/DDBJ whole genome shotgun (WGS) entry which is preliminary data.</text>
</comment>
<evidence type="ECO:0000313" key="8">
    <source>
        <dbReference type="EMBL" id="OON72766.1"/>
    </source>
</evidence>
<dbReference type="InterPro" id="IPR010071">
    <property type="entry name" value="AA_adenyl_dom"/>
</dbReference>
<dbReference type="SUPFAM" id="SSF53335">
    <property type="entry name" value="S-adenosyl-L-methionine-dependent methyltransferases"/>
    <property type="match status" value="1"/>
</dbReference>
<evidence type="ECO:0000256" key="2">
    <source>
        <dbReference type="ARBA" id="ARBA00006432"/>
    </source>
</evidence>
<dbReference type="Gene3D" id="3.40.50.980">
    <property type="match status" value="4"/>
</dbReference>
<feature type="non-terminal residue" evidence="8">
    <location>
        <position position="1"/>
    </location>
</feature>